<dbReference type="PROSITE" id="PS50885">
    <property type="entry name" value="HAMP"/>
    <property type="match status" value="1"/>
</dbReference>
<proteinExistence type="predicted"/>
<dbReference type="InterPro" id="IPR004358">
    <property type="entry name" value="Sig_transdc_His_kin-like_C"/>
</dbReference>
<dbReference type="EMBL" id="BAAATD010000001">
    <property type="protein sequence ID" value="GAA2577320.1"/>
    <property type="molecule type" value="Genomic_DNA"/>
</dbReference>
<evidence type="ECO:0000256" key="8">
    <source>
        <dbReference type="ARBA" id="ARBA00022989"/>
    </source>
</evidence>
<dbReference type="SUPFAM" id="SSF55874">
    <property type="entry name" value="ATPase domain of HSP90 chaperone/DNA topoisomerase II/histidine kinase"/>
    <property type="match status" value="1"/>
</dbReference>
<keyword evidence="4" id="KW-0597">Phosphoprotein</keyword>
<gene>
    <name evidence="13" type="ORF">GCM10010411_07310</name>
</gene>
<evidence type="ECO:0000256" key="9">
    <source>
        <dbReference type="ARBA" id="ARBA00023012"/>
    </source>
</evidence>
<feature type="domain" description="HAMP" evidence="12">
    <location>
        <begin position="195"/>
        <end position="247"/>
    </location>
</feature>
<dbReference type="SMART" id="SM00387">
    <property type="entry name" value="HATPase_c"/>
    <property type="match status" value="1"/>
</dbReference>
<dbReference type="SUPFAM" id="SSF158472">
    <property type="entry name" value="HAMP domain-like"/>
    <property type="match status" value="1"/>
</dbReference>
<dbReference type="PRINTS" id="PR00344">
    <property type="entry name" value="BCTRLSENSOR"/>
</dbReference>
<dbReference type="Proteomes" id="UP001501509">
    <property type="component" value="Unassembled WGS sequence"/>
</dbReference>
<evidence type="ECO:0000256" key="10">
    <source>
        <dbReference type="ARBA" id="ARBA00023136"/>
    </source>
</evidence>
<dbReference type="SUPFAM" id="SSF47384">
    <property type="entry name" value="Homodimeric domain of signal transducing histidine kinase"/>
    <property type="match status" value="1"/>
</dbReference>
<dbReference type="InterPro" id="IPR005467">
    <property type="entry name" value="His_kinase_dom"/>
</dbReference>
<evidence type="ECO:0000256" key="6">
    <source>
        <dbReference type="ARBA" id="ARBA00022692"/>
    </source>
</evidence>
<evidence type="ECO:0000256" key="2">
    <source>
        <dbReference type="ARBA" id="ARBA00004236"/>
    </source>
</evidence>
<comment type="subcellular location">
    <subcellularLocation>
        <location evidence="2">Cell membrane</location>
    </subcellularLocation>
</comment>
<evidence type="ECO:0000259" key="12">
    <source>
        <dbReference type="PROSITE" id="PS50885"/>
    </source>
</evidence>
<reference evidence="14" key="1">
    <citation type="journal article" date="2019" name="Int. J. Syst. Evol. Microbiol.">
        <title>The Global Catalogue of Microorganisms (GCM) 10K type strain sequencing project: providing services to taxonomists for standard genome sequencing and annotation.</title>
        <authorList>
            <consortium name="The Broad Institute Genomics Platform"/>
            <consortium name="The Broad Institute Genome Sequencing Center for Infectious Disease"/>
            <person name="Wu L."/>
            <person name="Ma J."/>
        </authorList>
    </citation>
    <scope>NUCLEOTIDE SEQUENCE [LARGE SCALE GENOMIC DNA]</scope>
    <source>
        <strain evidence="14">JCM 6833</strain>
    </source>
</reference>
<evidence type="ECO:0000313" key="14">
    <source>
        <dbReference type="Proteomes" id="UP001501509"/>
    </source>
</evidence>
<dbReference type="Pfam" id="PF00672">
    <property type="entry name" value="HAMP"/>
    <property type="match status" value="1"/>
</dbReference>
<dbReference type="Pfam" id="PF02518">
    <property type="entry name" value="HATPase_c"/>
    <property type="match status" value="1"/>
</dbReference>
<keyword evidence="5" id="KW-0808">Transferase</keyword>
<dbReference type="Gene3D" id="6.10.340.10">
    <property type="match status" value="1"/>
</dbReference>
<dbReference type="Gene3D" id="1.10.287.130">
    <property type="match status" value="1"/>
</dbReference>
<dbReference type="SMART" id="SM00388">
    <property type="entry name" value="HisKA"/>
    <property type="match status" value="1"/>
</dbReference>
<keyword evidence="13" id="KW-0067">ATP-binding</keyword>
<dbReference type="Pfam" id="PF00512">
    <property type="entry name" value="HisKA"/>
    <property type="match status" value="1"/>
</dbReference>
<name>A0ABP6BQM9_9ACTN</name>
<evidence type="ECO:0000256" key="3">
    <source>
        <dbReference type="ARBA" id="ARBA00012438"/>
    </source>
</evidence>
<dbReference type="Gene3D" id="3.30.565.10">
    <property type="entry name" value="Histidine kinase-like ATPase, C-terminal domain"/>
    <property type="match status" value="1"/>
</dbReference>
<evidence type="ECO:0000313" key="13">
    <source>
        <dbReference type="EMBL" id="GAA2577320.1"/>
    </source>
</evidence>
<evidence type="ECO:0000256" key="7">
    <source>
        <dbReference type="ARBA" id="ARBA00022777"/>
    </source>
</evidence>
<dbReference type="CDD" id="cd06225">
    <property type="entry name" value="HAMP"/>
    <property type="match status" value="1"/>
</dbReference>
<feature type="domain" description="Histidine kinase" evidence="11">
    <location>
        <begin position="262"/>
        <end position="474"/>
    </location>
</feature>
<dbReference type="GO" id="GO:0005524">
    <property type="term" value="F:ATP binding"/>
    <property type="evidence" value="ECO:0007669"/>
    <property type="project" value="UniProtKB-KW"/>
</dbReference>
<organism evidence="13 14">
    <name type="scientific">Actinomadura fulvescens</name>
    <dbReference type="NCBI Taxonomy" id="46160"/>
    <lineage>
        <taxon>Bacteria</taxon>
        <taxon>Bacillati</taxon>
        <taxon>Actinomycetota</taxon>
        <taxon>Actinomycetes</taxon>
        <taxon>Streptosporangiales</taxon>
        <taxon>Thermomonosporaceae</taxon>
        <taxon>Actinomadura</taxon>
    </lineage>
</organism>
<dbReference type="InterPro" id="IPR003660">
    <property type="entry name" value="HAMP_dom"/>
</dbReference>
<evidence type="ECO:0000256" key="1">
    <source>
        <dbReference type="ARBA" id="ARBA00000085"/>
    </source>
</evidence>
<keyword evidence="14" id="KW-1185">Reference proteome</keyword>
<dbReference type="CDD" id="cd00075">
    <property type="entry name" value="HATPase"/>
    <property type="match status" value="1"/>
</dbReference>
<dbReference type="InterPro" id="IPR003661">
    <property type="entry name" value="HisK_dim/P_dom"/>
</dbReference>
<dbReference type="PROSITE" id="PS50109">
    <property type="entry name" value="HIS_KIN"/>
    <property type="match status" value="1"/>
</dbReference>
<evidence type="ECO:0000259" key="11">
    <source>
        <dbReference type="PROSITE" id="PS50109"/>
    </source>
</evidence>
<keyword evidence="9" id="KW-0902">Two-component regulatory system</keyword>
<sequence>MRAVNGLRARLVAAFTAVALMASVGASGLSYVLVRREMVQRAQETELTFLRETLTRTVPAELPPDVAGDLGVELAQALRTVDGRRKAYVRARGTEQDRPVPPPGALHAPVSPEFVERAMDELVFQRVVRDGNPYLLMGTSVMQYTGDPRTEAPVVLVSVNLEGTARELASFARSIALADGLALLAALVFALLASRGVLRPVRRLGGAARALGDGELSTRVSVHGQDELADLAVTFNRTAEALERMVTELRAKDAASRRFVADVSHELRTPLTAMVAATEVLAEETASAGDGGAAARLVAEETRRLGTLTEHLIEISRFDAGAALLVLDDVVVAEAVAATLAGRGWTDRIEVAGPACLVARLDPRRFDVIVANLAANALKHGRPPVRLCFAIASRGERDGLELTVTDDGPGIPAELLPVVFDRFVKAEAARSRSEGSGLGLSIARENAVLHGGTLEVANATGGGAVFTLWLPSAPEAGRVSTEAAS</sequence>
<keyword evidence="7" id="KW-0418">Kinase</keyword>
<keyword evidence="13" id="KW-0547">Nucleotide-binding</keyword>
<comment type="catalytic activity">
    <reaction evidence="1">
        <text>ATP + protein L-histidine = ADP + protein N-phospho-L-histidine.</text>
        <dbReference type="EC" id="2.7.13.3"/>
    </reaction>
</comment>
<keyword evidence="6" id="KW-0812">Transmembrane</keyword>
<dbReference type="InterPro" id="IPR050428">
    <property type="entry name" value="TCS_sensor_his_kinase"/>
</dbReference>
<evidence type="ECO:0000256" key="5">
    <source>
        <dbReference type="ARBA" id="ARBA00022679"/>
    </source>
</evidence>
<dbReference type="InterPro" id="IPR036097">
    <property type="entry name" value="HisK_dim/P_sf"/>
</dbReference>
<dbReference type="SMART" id="SM00304">
    <property type="entry name" value="HAMP"/>
    <property type="match status" value="1"/>
</dbReference>
<dbReference type="PANTHER" id="PTHR45436">
    <property type="entry name" value="SENSOR HISTIDINE KINASE YKOH"/>
    <property type="match status" value="1"/>
</dbReference>
<dbReference type="PANTHER" id="PTHR45436:SF5">
    <property type="entry name" value="SENSOR HISTIDINE KINASE TRCS"/>
    <property type="match status" value="1"/>
</dbReference>
<dbReference type="InterPro" id="IPR003594">
    <property type="entry name" value="HATPase_dom"/>
</dbReference>
<evidence type="ECO:0000256" key="4">
    <source>
        <dbReference type="ARBA" id="ARBA00022553"/>
    </source>
</evidence>
<accession>A0ABP6BQM9</accession>
<keyword evidence="10" id="KW-0472">Membrane</keyword>
<comment type="caution">
    <text evidence="13">The sequence shown here is derived from an EMBL/GenBank/DDBJ whole genome shotgun (WGS) entry which is preliminary data.</text>
</comment>
<dbReference type="CDD" id="cd00082">
    <property type="entry name" value="HisKA"/>
    <property type="match status" value="1"/>
</dbReference>
<protein>
    <recommendedName>
        <fullName evidence="3">histidine kinase</fullName>
        <ecNumber evidence="3">2.7.13.3</ecNumber>
    </recommendedName>
</protein>
<dbReference type="EC" id="2.7.13.3" evidence="3"/>
<keyword evidence="8" id="KW-1133">Transmembrane helix</keyword>
<dbReference type="InterPro" id="IPR036890">
    <property type="entry name" value="HATPase_C_sf"/>
</dbReference>
<dbReference type="RefSeq" id="WP_344537631.1">
    <property type="nucleotide sequence ID" value="NZ_BAAATD010000001.1"/>
</dbReference>